<evidence type="ECO:0000313" key="1">
    <source>
        <dbReference type="Proteomes" id="UP000186698"/>
    </source>
</evidence>
<dbReference type="GeneID" id="121400096"/>
<gene>
    <name evidence="2" type="primary">LOC121400096</name>
</gene>
<keyword evidence="1" id="KW-1185">Reference proteome</keyword>
<protein>
    <submittedName>
        <fullName evidence="2">Uncharacterized protein LOC121400096</fullName>
    </submittedName>
</protein>
<dbReference type="Proteomes" id="UP000186698">
    <property type="component" value="Chromosome 2L"/>
</dbReference>
<reference evidence="2" key="1">
    <citation type="submission" date="2025-08" db="UniProtKB">
        <authorList>
            <consortium name="RefSeq"/>
        </authorList>
    </citation>
    <scope>IDENTIFICATION</scope>
    <source>
        <strain evidence="2">J_2021</strain>
        <tissue evidence="2">Erythrocytes</tissue>
    </source>
</reference>
<sequence>MEKVRRQRILKIHKEDQIKSCFELAILPLQHQTQLTACHQTKSIVMVWMSLSLWTLPKRQPPHCGLRTSSICAVKGQGKMIGTGLFLLILITYCMCKCFTKVCCKGCCEKDYTLQDKMLEEIKNQIWEMAKEKNSNSARIFLEKYIVQGSGDIDNLISQTDVLTDQDVESFVSQAESGIYKAFVEKQKPPDIRTAFRVSQGGSSEQRAVATEPPDASGTDTECGGRTTAVHV</sequence>
<evidence type="ECO:0000313" key="2">
    <source>
        <dbReference type="RefSeq" id="XP_041438814.1"/>
    </source>
</evidence>
<proteinExistence type="predicted"/>
<accession>A0A1L8HJW8</accession>
<dbReference type="PaxDb" id="8355-A0A1L8HJW8"/>
<dbReference type="KEGG" id="xla:121400096"/>
<dbReference type="AlphaFoldDB" id="A0A1L8HJW8"/>
<dbReference type="RefSeq" id="XP_041438814.1">
    <property type="nucleotide sequence ID" value="XM_041582880.1"/>
</dbReference>
<organism evidence="1 2">
    <name type="scientific">Xenopus laevis</name>
    <name type="common">African clawed frog</name>
    <dbReference type="NCBI Taxonomy" id="8355"/>
    <lineage>
        <taxon>Eukaryota</taxon>
        <taxon>Metazoa</taxon>
        <taxon>Chordata</taxon>
        <taxon>Craniata</taxon>
        <taxon>Vertebrata</taxon>
        <taxon>Euteleostomi</taxon>
        <taxon>Amphibia</taxon>
        <taxon>Batrachia</taxon>
        <taxon>Anura</taxon>
        <taxon>Pipoidea</taxon>
        <taxon>Pipidae</taxon>
        <taxon>Xenopodinae</taxon>
        <taxon>Xenopus</taxon>
        <taxon>Xenopus</taxon>
    </lineage>
</organism>
<name>A0A1L8HJW8_XENLA</name>